<dbReference type="PANTHER" id="PTHR40621">
    <property type="entry name" value="TRANSCRIPTION FACTOR KAPC-RELATED"/>
    <property type="match status" value="1"/>
</dbReference>
<keyword evidence="5" id="KW-0175">Coiled coil</keyword>
<dbReference type="GO" id="GO:0000976">
    <property type="term" value="F:transcription cis-regulatory region binding"/>
    <property type="evidence" value="ECO:0007669"/>
    <property type="project" value="InterPro"/>
</dbReference>
<evidence type="ECO:0000256" key="6">
    <source>
        <dbReference type="SAM" id="MobiDB-lite"/>
    </source>
</evidence>
<feature type="domain" description="BZIP" evidence="7">
    <location>
        <begin position="150"/>
        <end position="213"/>
    </location>
</feature>
<gene>
    <name evidence="8" type="ORF">C6P45_000925</name>
</gene>
<dbReference type="PROSITE" id="PS50217">
    <property type="entry name" value="BZIP"/>
    <property type="match status" value="1"/>
</dbReference>
<dbReference type="PANTHER" id="PTHR40621:SF8">
    <property type="entry name" value="AP-1-LIKE TRANSCRIPTION FACTOR YAP3"/>
    <property type="match status" value="1"/>
</dbReference>
<dbReference type="Proteomes" id="UP000750334">
    <property type="component" value="Unassembled WGS sequence"/>
</dbReference>
<protein>
    <recommendedName>
        <fullName evidence="7">BZIP domain-containing protein</fullName>
    </recommendedName>
</protein>
<proteinExistence type="predicted"/>
<keyword evidence="4" id="KW-0539">Nucleus</keyword>
<evidence type="ECO:0000256" key="1">
    <source>
        <dbReference type="ARBA" id="ARBA00004123"/>
    </source>
</evidence>
<feature type="coiled-coil region" evidence="5">
    <location>
        <begin position="168"/>
        <end position="216"/>
    </location>
</feature>
<keyword evidence="9" id="KW-1185">Reference proteome</keyword>
<dbReference type="AlphaFoldDB" id="A0A9P7B7Y2"/>
<dbReference type="GO" id="GO:0090575">
    <property type="term" value="C:RNA polymerase II transcription regulator complex"/>
    <property type="evidence" value="ECO:0007669"/>
    <property type="project" value="TreeGrafter"/>
</dbReference>
<evidence type="ECO:0000256" key="2">
    <source>
        <dbReference type="ARBA" id="ARBA00023015"/>
    </source>
</evidence>
<evidence type="ECO:0000313" key="9">
    <source>
        <dbReference type="Proteomes" id="UP000750334"/>
    </source>
</evidence>
<evidence type="ECO:0000256" key="3">
    <source>
        <dbReference type="ARBA" id="ARBA00023163"/>
    </source>
</evidence>
<dbReference type="Gene3D" id="1.20.5.170">
    <property type="match status" value="1"/>
</dbReference>
<feature type="region of interest" description="Disordered" evidence="6">
    <location>
        <begin position="98"/>
        <end position="167"/>
    </location>
</feature>
<dbReference type="SUPFAM" id="SSF57959">
    <property type="entry name" value="Leucine zipper domain"/>
    <property type="match status" value="1"/>
</dbReference>
<feature type="compositionally biased region" description="Low complexity" evidence="6">
    <location>
        <begin position="119"/>
        <end position="139"/>
    </location>
</feature>
<evidence type="ECO:0000259" key="7">
    <source>
        <dbReference type="PROSITE" id="PS50217"/>
    </source>
</evidence>
<feature type="compositionally biased region" description="Basic residues" evidence="6">
    <location>
        <begin position="158"/>
        <end position="167"/>
    </location>
</feature>
<dbReference type="InterPro" id="IPR050936">
    <property type="entry name" value="AP-1-like"/>
</dbReference>
<comment type="caution">
    <text evidence="8">The sequence shown here is derived from an EMBL/GenBank/DDBJ whole genome shotgun (WGS) entry which is preliminary data.</text>
</comment>
<keyword evidence="2" id="KW-0805">Transcription regulation</keyword>
<comment type="subcellular location">
    <subcellularLocation>
        <location evidence="1">Nucleus</location>
    </subcellularLocation>
</comment>
<evidence type="ECO:0000313" key="8">
    <source>
        <dbReference type="EMBL" id="KAG0662973.1"/>
    </source>
</evidence>
<dbReference type="OrthoDB" id="4940293at2759"/>
<dbReference type="InterPro" id="IPR004827">
    <property type="entry name" value="bZIP"/>
</dbReference>
<dbReference type="SMART" id="SM00338">
    <property type="entry name" value="BRLZ"/>
    <property type="match status" value="1"/>
</dbReference>
<evidence type="ECO:0000256" key="5">
    <source>
        <dbReference type="SAM" id="Coils"/>
    </source>
</evidence>
<dbReference type="EMBL" id="PUHR01000137">
    <property type="protein sequence ID" value="KAG0662973.1"/>
    <property type="molecule type" value="Genomic_DNA"/>
</dbReference>
<organism evidence="8 9">
    <name type="scientific">Maudiozyma exigua</name>
    <name type="common">Yeast</name>
    <name type="synonym">Kazachstania exigua</name>
    <dbReference type="NCBI Taxonomy" id="34358"/>
    <lineage>
        <taxon>Eukaryota</taxon>
        <taxon>Fungi</taxon>
        <taxon>Dikarya</taxon>
        <taxon>Ascomycota</taxon>
        <taxon>Saccharomycotina</taxon>
        <taxon>Saccharomycetes</taxon>
        <taxon>Saccharomycetales</taxon>
        <taxon>Saccharomycetaceae</taxon>
        <taxon>Maudiozyma</taxon>
    </lineage>
</organism>
<accession>A0A9P7B7Y2</accession>
<name>A0A9P7B7Y2_MAUEX</name>
<sequence>MVENFDESVDLETFLHGHGNESEFFDNKNYSNSNKNNIHNGTNINIDDFNNTLFGQENNLNYNNINSLNTFDGTNNNISGKSWMNEFETARTTNNYTSINNGLGGMTSHSNKKVPGQGNSSFSSLSPTSNQSLPTPNSSHNGNNSKVPVEEDADKKKAQNRAARRAFRERKQAKLANLERQLQASEANKEVLQKEVESLRKLNQEIHAENRSLLQRNDKEVASNNNNKNVEVNGSSTNLDNQYISEQLLEKHIVHQSREDFYKDLLAQAEAIGMKYGHEVQNKTYEDDSGNTILTIPATWEYLQKNFGDDIDIIEVINILKGNEVCHGAGSAYPKILIDKAIQYVIDSEK</sequence>
<evidence type="ECO:0000256" key="4">
    <source>
        <dbReference type="ARBA" id="ARBA00023242"/>
    </source>
</evidence>
<dbReference type="InterPro" id="IPR046347">
    <property type="entry name" value="bZIP_sf"/>
</dbReference>
<dbReference type="GO" id="GO:0001228">
    <property type="term" value="F:DNA-binding transcription activator activity, RNA polymerase II-specific"/>
    <property type="evidence" value="ECO:0007669"/>
    <property type="project" value="TreeGrafter"/>
</dbReference>
<keyword evidence="3" id="KW-0804">Transcription</keyword>
<reference evidence="8 9" key="1">
    <citation type="submission" date="2020-11" db="EMBL/GenBank/DDBJ databases">
        <title>Kefir isolates.</title>
        <authorList>
            <person name="Marcisauskas S."/>
            <person name="Kim Y."/>
            <person name="Blasche S."/>
        </authorList>
    </citation>
    <scope>NUCLEOTIDE SEQUENCE [LARGE SCALE GENOMIC DNA]</scope>
    <source>
        <strain evidence="8 9">OG2</strain>
    </source>
</reference>